<gene>
    <name evidence="2" type="ORF">CODIS_04020</name>
</gene>
<dbReference type="Pfam" id="PF12762">
    <property type="entry name" value="DDE_Tnp_IS1595"/>
    <property type="match status" value="1"/>
</dbReference>
<evidence type="ECO:0000259" key="1">
    <source>
        <dbReference type="SMART" id="SM01126"/>
    </source>
</evidence>
<dbReference type="AlphaFoldDB" id="A0A7Z0VPM5"/>
<dbReference type="Pfam" id="PF12760">
    <property type="entry name" value="Zn_ribbon_IS1595"/>
    <property type="match status" value="1"/>
</dbReference>
<dbReference type="NCBIfam" id="NF033547">
    <property type="entry name" value="transpos_IS1595"/>
    <property type="match status" value="1"/>
</dbReference>
<dbReference type="EMBL" id="MARB01000002">
    <property type="protein sequence ID" value="ODJ89303.1"/>
    <property type="molecule type" value="Genomic_DNA"/>
</dbReference>
<evidence type="ECO:0000313" key="3">
    <source>
        <dbReference type="Proteomes" id="UP000094769"/>
    </source>
</evidence>
<dbReference type="InterPro" id="IPR024445">
    <property type="entry name" value="Tnp_ISXO2-like"/>
</dbReference>
<feature type="domain" description="ISXO2-like transposase" evidence="1">
    <location>
        <begin position="135"/>
        <end position="261"/>
    </location>
</feature>
<proteinExistence type="predicted"/>
<evidence type="ECO:0000313" key="2">
    <source>
        <dbReference type="EMBL" id="ODJ89303.1"/>
    </source>
</evidence>
<protein>
    <submittedName>
        <fullName evidence="2">ISXO2-like transposase domain protein</fullName>
    </submittedName>
</protein>
<name>A0A7Z0VPM5_9GAMM</name>
<keyword evidence="3" id="KW-1185">Reference proteome</keyword>
<organism evidence="2 3">
    <name type="scientific">Candidatus Thiodiazotropha endolucinida</name>
    <dbReference type="NCBI Taxonomy" id="1655433"/>
    <lineage>
        <taxon>Bacteria</taxon>
        <taxon>Pseudomonadati</taxon>
        <taxon>Pseudomonadota</taxon>
        <taxon>Gammaproteobacteria</taxon>
        <taxon>Chromatiales</taxon>
        <taxon>Sedimenticolaceae</taxon>
        <taxon>Candidatus Thiodiazotropha</taxon>
    </lineage>
</organism>
<comment type="caution">
    <text evidence="2">The sequence shown here is derived from an EMBL/GenBank/DDBJ whole genome shotgun (WGS) entry which is preliminary data.</text>
</comment>
<dbReference type="InterPro" id="IPR024442">
    <property type="entry name" value="Transposase_Zn_ribbon"/>
</dbReference>
<sequence>MPRNTIQFQKGLGLHDFLEQYGTEDQCRQALYDLRWPTGYVCPECGNTTGCELKKRQIYQCHKCHHQTSLTAGSIFHGTKLPLRTWFLAIYLLTQRKKSISALQLSCKIGVNYNTAWRLKHKLMQVMMERERGKKLAGRIELDDAYLGGEQAGKRGRGSRNKIPFVAAVETTRDGRPMKIQLRRVRGFRKREIARYARSCLMPGSEVFTDGLWCFSGVTTADCHHNPMVTGGGRQSVQYSCFKWVNTMLGNVKNSLLGTFHAI</sequence>
<reference evidence="2 3" key="1">
    <citation type="submission" date="2016-06" db="EMBL/GenBank/DDBJ databases">
        <title>Genome sequence of endosymbiont of Candidatus Endolucinida thiodiazotropha.</title>
        <authorList>
            <person name="Poehlein A."/>
            <person name="Koenig S."/>
            <person name="Heiden S.E."/>
            <person name="Thuermer A."/>
            <person name="Voget S."/>
            <person name="Daniel R."/>
            <person name="Markert S."/>
            <person name="Gros O."/>
            <person name="Schweder T."/>
        </authorList>
    </citation>
    <scope>NUCLEOTIDE SEQUENCE [LARGE SCALE GENOMIC DNA]</scope>
    <source>
        <strain evidence="2 3">COS</strain>
    </source>
</reference>
<dbReference type="Proteomes" id="UP000094769">
    <property type="component" value="Unassembled WGS sequence"/>
</dbReference>
<dbReference type="SMART" id="SM01126">
    <property type="entry name" value="DDE_Tnp_IS1595"/>
    <property type="match status" value="1"/>
</dbReference>
<accession>A0A7Z0VPM5</accession>